<keyword evidence="3" id="KW-1133">Transmembrane helix</keyword>
<evidence type="ECO:0000313" key="8">
    <source>
        <dbReference type="Proteomes" id="UP000009046"/>
    </source>
</evidence>
<dbReference type="SUPFAM" id="SSF49265">
    <property type="entry name" value="Fibronectin type III"/>
    <property type="match status" value="3"/>
</dbReference>
<dbReference type="SMART" id="SM00409">
    <property type="entry name" value="IG"/>
    <property type="match status" value="2"/>
</dbReference>
<dbReference type="EMBL" id="AAZO01003106">
    <property type="status" value="NOT_ANNOTATED_CDS"/>
    <property type="molecule type" value="Genomic_DNA"/>
</dbReference>
<dbReference type="FunCoup" id="E0VKS0">
    <property type="interactions" value="119"/>
</dbReference>
<reference evidence="6" key="2">
    <citation type="submission" date="2007-04" db="EMBL/GenBank/DDBJ databases">
        <title>The genome of the human body louse.</title>
        <authorList>
            <consortium name="The Human Body Louse Genome Consortium"/>
            <person name="Kirkness E."/>
            <person name="Walenz B."/>
            <person name="Hass B."/>
            <person name="Bruggner R."/>
            <person name="Strausberg R."/>
        </authorList>
    </citation>
    <scope>NUCLEOTIDE SEQUENCE</scope>
    <source>
        <strain evidence="6">USDA</strain>
    </source>
</reference>
<name>E0VKS0_PEDHC</name>
<dbReference type="InParanoid" id="E0VKS0"/>
<feature type="domain" description="Fibronectin type-III" evidence="5">
    <location>
        <begin position="681"/>
        <end position="779"/>
    </location>
</feature>
<dbReference type="HOGENOM" id="CLU_005277_0_0_1"/>
<dbReference type="SMART" id="SM00408">
    <property type="entry name" value="IGc2"/>
    <property type="match status" value="3"/>
</dbReference>
<dbReference type="Proteomes" id="UP000009046">
    <property type="component" value="Unassembled WGS sequence"/>
</dbReference>
<dbReference type="InterPro" id="IPR050964">
    <property type="entry name" value="Striated_Muscle_Regulatory"/>
</dbReference>
<dbReference type="InterPro" id="IPR013106">
    <property type="entry name" value="Ig_V-set"/>
</dbReference>
<dbReference type="KEGG" id="phu:Phum_PHUM268900"/>
<evidence type="ECO:0000259" key="5">
    <source>
        <dbReference type="PROSITE" id="PS50853"/>
    </source>
</evidence>
<dbReference type="InterPro" id="IPR036179">
    <property type="entry name" value="Ig-like_dom_sf"/>
</dbReference>
<dbReference type="Pfam" id="PF07686">
    <property type="entry name" value="V-set"/>
    <property type="match status" value="1"/>
</dbReference>
<dbReference type="GeneID" id="8235597"/>
<feature type="domain" description="Fibronectin type-III" evidence="5">
    <location>
        <begin position="1178"/>
        <end position="1268"/>
    </location>
</feature>
<proteinExistence type="predicted"/>
<dbReference type="STRING" id="121224.E0VKS0"/>
<feature type="transmembrane region" description="Helical" evidence="3">
    <location>
        <begin position="1283"/>
        <end position="1306"/>
    </location>
</feature>
<keyword evidence="3" id="KW-0812">Transmembrane</keyword>
<keyword evidence="3" id="KW-0472">Membrane</keyword>
<keyword evidence="8" id="KW-1185">Reference proteome</keyword>
<dbReference type="CTD" id="8235597"/>
<dbReference type="EMBL" id="DS235250">
    <property type="protein sequence ID" value="EEB13976.1"/>
    <property type="molecule type" value="Genomic_DNA"/>
</dbReference>
<protein>
    <submittedName>
        <fullName evidence="6">Predicted protein</fullName>
    </submittedName>
</protein>
<evidence type="ECO:0000313" key="6">
    <source>
        <dbReference type="EMBL" id="EEB13976.1"/>
    </source>
</evidence>
<dbReference type="InterPro" id="IPR002602">
    <property type="entry name" value="DB"/>
</dbReference>
<dbReference type="PANTHER" id="PTHR13817">
    <property type="entry name" value="TITIN"/>
    <property type="match status" value="1"/>
</dbReference>
<feature type="region of interest" description="Disordered" evidence="2">
    <location>
        <begin position="1338"/>
        <end position="1368"/>
    </location>
</feature>
<dbReference type="PROSITE" id="PS50853">
    <property type="entry name" value="FN3"/>
    <property type="match status" value="5"/>
</dbReference>
<organism>
    <name type="scientific">Pediculus humanus subsp. corporis</name>
    <name type="common">Body louse</name>
    <dbReference type="NCBI Taxonomy" id="121224"/>
    <lineage>
        <taxon>Eukaryota</taxon>
        <taxon>Metazoa</taxon>
        <taxon>Ecdysozoa</taxon>
        <taxon>Arthropoda</taxon>
        <taxon>Hexapoda</taxon>
        <taxon>Insecta</taxon>
        <taxon>Pterygota</taxon>
        <taxon>Neoptera</taxon>
        <taxon>Paraneoptera</taxon>
        <taxon>Psocodea</taxon>
        <taxon>Troctomorpha</taxon>
        <taxon>Phthiraptera</taxon>
        <taxon>Anoplura</taxon>
        <taxon>Pediculidae</taxon>
        <taxon>Pediculus</taxon>
    </lineage>
</organism>
<dbReference type="InterPro" id="IPR036116">
    <property type="entry name" value="FN3_sf"/>
</dbReference>
<dbReference type="InterPro" id="IPR013783">
    <property type="entry name" value="Ig-like_fold"/>
</dbReference>
<dbReference type="RefSeq" id="XP_002426714.1">
    <property type="nucleotide sequence ID" value="XM_002426669.1"/>
</dbReference>
<dbReference type="VEuPathDB" id="VectorBase:PHUM268900"/>
<dbReference type="eggNOG" id="ENOG502QRA3">
    <property type="taxonomic scope" value="Eukaryota"/>
</dbReference>
<dbReference type="EnsemblMetazoa" id="PHUM268900-RA">
    <property type="protein sequence ID" value="PHUM268900-PA"/>
    <property type="gene ID" value="PHUM268900"/>
</dbReference>
<dbReference type="Pfam" id="PF01682">
    <property type="entry name" value="DB"/>
    <property type="match status" value="4"/>
</dbReference>
<dbReference type="SUPFAM" id="SSF48726">
    <property type="entry name" value="Immunoglobulin"/>
    <property type="match status" value="3"/>
</dbReference>
<dbReference type="Pfam" id="PF00041">
    <property type="entry name" value="fn3"/>
    <property type="match status" value="5"/>
</dbReference>
<feature type="domain" description="Fibronectin type-III" evidence="5">
    <location>
        <begin position="472"/>
        <end position="564"/>
    </location>
</feature>
<dbReference type="InterPro" id="IPR003599">
    <property type="entry name" value="Ig_sub"/>
</dbReference>
<dbReference type="InterPro" id="IPR007110">
    <property type="entry name" value="Ig-like_dom"/>
</dbReference>
<accession>E0VKS0</accession>
<feature type="domain" description="Ig-like" evidence="4">
    <location>
        <begin position="972"/>
        <end position="1067"/>
    </location>
</feature>
<dbReference type="OrthoDB" id="5843172at2759"/>
<dbReference type="Pfam" id="PF13927">
    <property type="entry name" value="Ig_3"/>
    <property type="match status" value="1"/>
</dbReference>
<dbReference type="PROSITE" id="PS50835">
    <property type="entry name" value="IG_LIKE"/>
    <property type="match status" value="2"/>
</dbReference>
<feature type="domain" description="Ig-like" evidence="4">
    <location>
        <begin position="1"/>
        <end position="86"/>
    </location>
</feature>
<dbReference type="CDD" id="cd00063">
    <property type="entry name" value="FN3"/>
    <property type="match status" value="5"/>
</dbReference>
<evidence type="ECO:0000313" key="7">
    <source>
        <dbReference type="EnsemblMetazoa" id="PHUM268900-PA"/>
    </source>
</evidence>
<reference evidence="7" key="3">
    <citation type="submission" date="2020-05" db="UniProtKB">
        <authorList>
            <consortium name="EnsemblMetazoa"/>
        </authorList>
    </citation>
    <scope>IDENTIFICATION</scope>
    <source>
        <strain evidence="7">USDA</strain>
    </source>
</reference>
<dbReference type="SMART" id="SM00060">
    <property type="entry name" value="FN3"/>
    <property type="match status" value="5"/>
</dbReference>
<gene>
    <name evidence="7" type="primary">8235597</name>
    <name evidence="6" type="ORF">Phum_PHUM268900</name>
</gene>
<dbReference type="Gene3D" id="2.60.40.10">
    <property type="entry name" value="Immunoglobulins"/>
    <property type="match status" value="8"/>
</dbReference>
<reference evidence="6" key="1">
    <citation type="submission" date="2007-04" db="EMBL/GenBank/DDBJ databases">
        <title>Annotation of Pediculus humanus corporis strain USDA.</title>
        <authorList>
            <person name="Kirkness E."/>
            <person name="Hannick L."/>
            <person name="Hass B."/>
            <person name="Bruggner R."/>
            <person name="Lawson D."/>
            <person name="Bidwell S."/>
            <person name="Joardar V."/>
            <person name="Caler E."/>
            <person name="Walenz B."/>
            <person name="Inman J."/>
            <person name="Schobel S."/>
            <person name="Galinsky K."/>
            <person name="Amedeo P."/>
            <person name="Strausberg R."/>
        </authorList>
    </citation>
    <scope>NUCLEOTIDE SEQUENCE</scope>
    <source>
        <strain evidence="6">USDA</strain>
    </source>
</reference>
<dbReference type="OMA" id="CCAAQNV"/>
<dbReference type="PANTHER" id="PTHR13817:SF155">
    <property type="entry name" value="IG-LIKE AND FIBRONECTIN TYPE-III DOMAIN-CONTAINING PROTEIN C25G4.10"/>
    <property type="match status" value="1"/>
</dbReference>
<keyword evidence="1" id="KW-0677">Repeat</keyword>
<dbReference type="InterPro" id="IPR003961">
    <property type="entry name" value="FN3_dom"/>
</dbReference>
<evidence type="ECO:0000256" key="1">
    <source>
        <dbReference type="ARBA" id="ARBA00022737"/>
    </source>
</evidence>
<evidence type="ECO:0000256" key="3">
    <source>
        <dbReference type="SAM" id="Phobius"/>
    </source>
</evidence>
<feature type="domain" description="Fibronectin type-III" evidence="5">
    <location>
        <begin position="790"/>
        <end position="881"/>
    </location>
</feature>
<sequence length="1391" mass="153905">MRPYHVYEGDDALITCVVSNVGDNTVTWKKEDREKHSRRVLTAGDNRVTGDKRFSVLHDKGGDVWVLVIKNSNATDSGIYICEVNSDPIVRSFHKLNVLSRALQPPDNSSAVPFNSEVEESKFSAKSHNYTDCCIGNNVTKSCLGFCNIQSILEGNAGQDPENCENDFPNIVKCMADHRNHVPCCIDEGVPDICQDVCRGEYTVITDNIKTHFSCSAYTEQTLACIVEGIELLPSSPQDVEVEPLSETSIQVSWKLPVANSHTVKSYIINITTLRSFDDDGDSYATALQKNRQDEAKLRSEKKQISVPSNVLLTEIKNLEPFTMYEITITAKNDHGTSLPSFAIRSTTLPRGTIRNKADYDPPKLPDIKTCCVKKGVTHLVCLDKLCDPVHSDVTSITDLMICAPWAATTFSCLTNGVDLSPCCKARGLPTACQILCTGNITQIDFSYFKCLKYMSDFSSCLFQSYGVLPSEPEGLSVSNVNSDFAIIHWNPSKTLSNTILHYNLHYRNMAAYNNEYQSLRKVHPPYVLEKLQSSSQYEVYVEAVNSYGISNPSSRIIFTTESKIIETEIEESSFYNVTECCVSSGLPTVCLPLCSYDASMKDIKNLGGICGREFHKLIRCGAGGRNHDKCCSRRGVPEDCVPLCHGTVVDSLLTTAAKCIPYIGNIVLCFEEGTGLLPGPIGELHASSISNNSITISWKPPAKSNVTDYLVYYDKLENNLYANTKEFKTENQLSTANTTVTLSNLQNNKTYKIFVVSRNDQGTSLPSSVLFINVTDAATDTRIKASLSSPHSLVISSHSANWVTVSWQPPQFSEFGEAITYRLYHKPAYENDYDVVETSLTSHMLEGLIPNSKYIIYIVAKTSSALSLPSETLIAWTDPVYPAFVEPPTVHPINLVIEGSSMTILCIAMGTPTPTVSLYITGRLVRQETTRHMVTVIHNVTREMNHVSCYADNGYGTPMQASRKIKISHEPNIIPSGITIANMGDTVTLECQVDAYPEPKMFFWRDHLGKIPVIESERTNIKIFKDVNEESKWTMELIIHGIADVDEGDYFCHSENAFGSDTQAVSVRIRKEPSLSNVTQCCLEQNVSSSCMEACRFFVDVDMVIDKPECLSDFDKLMKCAADGSDHRSCCGNRGVPRKCLDWCRGEPLLNNKICILSYTKQIMSCFQEEREKLPGPPQNVRIQHLDSNSVLVMWDPPIKNPHTVSMYRIFWRPVGSKSPLKNDTKETEFKITGLKEGQTYECVIKAGNNIGTSSLTDPVKFTAGDKYVTSASSISAETSSVGVIIGIISAAIIVGAILAGAVWYMKYKRIFGPKFTTGGIAFENPIAHLNTQQHVGNNLQSSSSSSQEIGNNVPEEGINTSQTTTEIPPTFYEELKLGQDGAGFKKLKP</sequence>
<feature type="domain" description="Fibronectin type-III" evidence="5">
    <location>
        <begin position="236"/>
        <end position="351"/>
    </location>
</feature>
<dbReference type="InterPro" id="IPR003598">
    <property type="entry name" value="Ig_sub2"/>
</dbReference>
<evidence type="ECO:0000259" key="4">
    <source>
        <dbReference type="PROSITE" id="PS50835"/>
    </source>
</evidence>
<evidence type="ECO:0000256" key="2">
    <source>
        <dbReference type="SAM" id="MobiDB-lite"/>
    </source>
</evidence>